<reference evidence="1" key="1">
    <citation type="journal article" date="2022" name="bioRxiv">
        <title>Population genetic analysis of Ophidiomyces ophidiicola, the causative agent of snake fungal disease, indicates recent introductions to the USA.</title>
        <authorList>
            <person name="Ladner J.T."/>
            <person name="Palmer J.M."/>
            <person name="Ettinger C.L."/>
            <person name="Stajich J.E."/>
            <person name="Farrell T.M."/>
            <person name="Glorioso B.M."/>
            <person name="Lawson B."/>
            <person name="Price S.J."/>
            <person name="Stengle A.G."/>
            <person name="Grear D.A."/>
            <person name="Lorch J.M."/>
        </authorList>
    </citation>
    <scope>NUCLEOTIDE SEQUENCE</scope>
    <source>
        <strain evidence="1">NWHC 24266-5</strain>
    </source>
</reference>
<comment type="caution">
    <text evidence="1">The sequence shown here is derived from an EMBL/GenBank/DDBJ whole genome shotgun (WGS) entry which is preliminary data.</text>
</comment>
<accession>A0ACB8UNZ1</accession>
<proteinExistence type="predicted"/>
<gene>
    <name evidence="1" type="ORF">LOY88_006358</name>
</gene>
<protein>
    <submittedName>
        <fullName evidence="1">Uncharacterized protein</fullName>
    </submittedName>
</protein>
<organism evidence="1">
    <name type="scientific">Ophidiomyces ophidiicola</name>
    <dbReference type="NCBI Taxonomy" id="1387563"/>
    <lineage>
        <taxon>Eukaryota</taxon>
        <taxon>Fungi</taxon>
        <taxon>Dikarya</taxon>
        <taxon>Ascomycota</taxon>
        <taxon>Pezizomycotina</taxon>
        <taxon>Eurotiomycetes</taxon>
        <taxon>Eurotiomycetidae</taxon>
        <taxon>Onygenales</taxon>
        <taxon>Onygenaceae</taxon>
        <taxon>Ophidiomyces</taxon>
    </lineage>
</organism>
<name>A0ACB8UNZ1_9EURO</name>
<sequence length="440" mass="48638">MVSVRDMPYTVTNSFKRYPLSASSPSHKYTPADISDSSGLMMRTYAARPARPDPDARPVAKKRRVDHHDHLPSDPLRPSSDCENNLQTAIRQCSAAVLSSPSQRPSRAPSDEPLDDHDDPDDDDDPDHAPSTPPSSPPPPSTTTTTTTTLQLTPPPAAAAARKPTFAFLKRKRALLPAQDFQPPVLRQMQLDLGGDVRRTCGGCGMEYVPTHADDAALHRRFHDRHTAGIDLGKAFVRANASRWVYEAARVDDGYVVIVDRKSSPAARRQARRVLDVVNRELAAPDLDDARLWGQAETPKPFRKNGSREDVDRFRVFLHMKDSRCVGLCLAERIWEAYPVNKPTSSSSSSSITLGPDPHPAIVGISRVWTSAASRRKGIALDLLDCVVGSYFYGLDIPKAQVAFSQPTESGCRLMAAFFGPDEPWHVYKECVETKTEREH</sequence>
<dbReference type="EMBL" id="JALBCA010000148">
    <property type="protein sequence ID" value="KAI2382046.1"/>
    <property type="molecule type" value="Genomic_DNA"/>
</dbReference>
<evidence type="ECO:0000313" key="1">
    <source>
        <dbReference type="EMBL" id="KAI2382046.1"/>
    </source>
</evidence>